<reference evidence="1" key="1">
    <citation type="journal article" date="2015" name="Nature">
        <title>Complex archaea that bridge the gap between prokaryotes and eukaryotes.</title>
        <authorList>
            <person name="Spang A."/>
            <person name="Saw J.H."/>
            <person name="Jorgensen S.L."/>
            <person name="Zaremba-Niedzwiedzka K."/>
            <person name="Martijn J."/>
            <person name="Lind A.E."/>
            <person name="van Eijk R."/>
            <person name="Schleper C."/>
            <person name="Guy L."/>
            <person name="Ettema T.J."/>
        </authorList>
    </citation>
    <scope>NUCLEOTIDE SEQUENCE</scope>
</reference>
<dbReference type="EMBL" id="LAZR01019728">
    <property type="protein sequence ID" value="KKL91447.1"/>
    <property type="molecule type" value="Genomic_DNA"/>
</dbReference>
<name>A0A0F9IWI7_9ZZZZ</name>
<gene>
    <name evidence="1" type="ORF">LCGC14_1894680</name>
</gene>
<comment type="caution">
    <text evidence="1">The sequence shown here is derived from an EMBL/GenBank/DDBJ whole genome shotgun (WGS) entry which is preliminary data.</text>
</comment>
<organism evidence="1">
    <name type="scientific">marine sediment metagenome</name>
    <dbReference type="NCBI Taxonomy" id="412755"/>
    <lineage>
        <taxon>unclassified sequences</taxon>
        <taxon>metagenomes</taxon>
        <taxon>ecological metagenomes</taxon>
    </lineage>
</organism>
<protein>
    <submittedName>
        <fullName evidence="1">Uncharacterized protein</fullName>
    </submittedName>
</protein>
<evidence type="ECO:0000313" key="1">
    <source>
        <dbReference type="EMBL" id="KKL91447.1"/>
    </source>
</evidence>
<sequence length="22" mass="2441">RLEDAPELVNFIVSLVQNPDTA</sequence>
<accession>A0A0F9IWI7</accession>
<proteinExistence type="predicted"/>
<dbReference type="AlphaFoldDB" id="A0A0F9IWI7"/>
<feature type="non-terminal residue" evidence="1">
    <location>
        <position position="1"/>
    </location>
</feature>